<dbReference type="FunFam" id="3.40.630.10:FF:000084">
    <property type="entry name" value="Carboxypeptidase B2"/>
    <property type="match status" value="1"/>
</dbReference>
<evidence type="ECO:0000256" key="3">
    <source>
        <dbReference type="ARBA" id="ARBA00022645"/>
    </source>
</evidence>
<dbReference type="CDD" id="cd03859">
    <property type="entry name" value="M14_CPT"/>
    <property type="match status" value="1"/>
</dbReference>
<feature type="chain" id="PRO_5031312440" description="Zinc carboxypeptidase" evidence="15">
    <location>
        <begin position="25"/>
        <end position="430"/>
    </location>
</feature>
<evidence type="ECO:0000256" key="11">
    <source>
        <dbReference type="ARBA" id="ARBA00055464"/>
    </source>
</evidence>
<keyword evidence="7" id="KW-0378">Hydrolase</keyword>
<dbReference type="GO" id="GO:0008270">
    <property type="term" value="F:zinc ion binding"/>
    <property type="evidence" value="ECO:0007669"/>
    <property type="project" value="InterPro"/>
</dbReference>
<dbReference type="GO" id="GO:0004181">
    <property type="term" value="F:metallocarboxypeptidase activity"/>
    <property type="evidence" value="ECO:0007669"/>
    <property type="project" value="InterPro"/>
</dbReference>
<dbReference type="PROSITE" id="PS52035">
    <property type="entry name" value="PEPTIDASE_M14"/>
    <property type="match status" value="1"/>
</dbReference>
<evidence type="ECO:0000256" key="13">
    <source>
        <dbReference type="ARBA" id="ARBA00074273"/>
    </source>
</evidence>
<dbReference type="PANTHER" id="PTHR11705:SF143">
    <property type="entry name" value="SLL0236 PROTEIN"/>
    <property type="match status" value="1"/>
</dbReference>
<reference evidence="17 18" key="1">
    <citation type="submission" date="2020-08" db="EMBL/GenBank/DDBJ databases">
        <title>Sequencing the genomes of 1000 actinobacteria strains.</title>
        <authorList>
            <person name="Klenk H.-P."/>
        </authorList>
    </citation>
    <scope>NUCLEOTIDE SEQUENCE [LARGE SCALE GENOMIC DNA]</scope>
    <source>
        <strain evidence="17 18">DSM 44551</strain>
    </source>
</reference>
<dbReference type="GO" id="GO:0006508">
    <property type="term" value="P:proteolysis"/>
    <property type="evidence" value="ECO:0007669"/>
    <property type="project" value="UniProtKB-KW"/>
</dbReference>
<evidence type="ECO:0000256" key="4">
    <source>
        <dbReference type="ARBA" id="ARBA00022670"/>
    </source>
</evidence>
<evidence type="ECO:0000256" key="10">
    <source>
        <dbReference type="ARBA" id="ARBA00050859"/>
    </source>
</evidence>
<keyword evidence="18" id="KW-1185">Reference proteome</keyword>
<dbReference type="EC" id="3.4.17.18" evidence="12"/>
<protein>
    <recommendedName>
        <fullName evidence="13">Zinc carboxypeptidase</fullName>
        <ecNumber evidence="12">3.4.17.18</ecNumber>
    </recommendedName>
</protein>
<keyword evidence="9" id="KW-0482">Metalloprotease</keyword>
<evidence type="ECO:0000259" key="16">
    <source>
        <dbReference type="PROSITE" id="PS52035"/>
    </source>
</evidence>
<sequence>MRTRTMLAAVPLAALLLAHLPAGAAADPADGPGQYLVTGPDTAEERTEVARTGAAVDEVGDGSVVVTASQEQAEEIGDLGHTVTALPGPEDRGGAGVRDFPPEDSDYHSFAELDEVVDATVADHPDLAAKEVVGTSHEGRELIAVKITSDVGTDHDRPEVLFTHSQHAREHLTVEMAVYLLRTLTEDYGGDPEVTELVDTREIWILPNVNPDGSEYDIADGSYKSWRKNTQPNEGTSAIGTDLNRNWAYEWGCCGGSSGDPADITYRGPAAESAPEVKQVADFVRSRVVDGEQQITAAIDFHTYGELVLWPYGHTYDDTAPGMTRDDYEAHAALGTMMADSNGYTPQQSSDLYITDGSINDWLWGDQGIFSFTFEMFPSGGGGGGFYPGDEIIPEETSRNREAVLTLLDYADCPYRAIGKEAEYCEAPAA</sequence>
<comment type="caution">
    <text evidence="17">The sequence shown here is derived from an EMBL/GenBank/DDBJ whole genome shotgun (WGS) entry which is preliminary data.</text>
</comment>
<dbReference type="GO" id="GO:0005615">
    <property type="term" value="C:extracellular space"/>
    <property type="evidence" value="ECO:0007669"/>
    <property type="project" value="TreeGrafter"/>
</dbReference>
<proteinExistence type="inferred from homology"/>
<organism evidence="17 18">
    <name type="scientific">Nocardiopsis composta</name>
    <dbReference type="NCBI Taxonomy" id="157465"/>
    <lineage>
        <taxon>Bacteria</taxon>
        <taxon>Bacillati</taxon>
        <taxon>Actinomycetota</taxon>
        <taxon>Actinomycetes</taxon>
        <taxon>Streptosporangiales</taxon>
        <taxon>Nocardiopsidaceae</taxon>
        <taxon>Nocardiopsis</taxon>
    </lineage>
</organism>
<dbReference type="InterPro" id="IPR000834">
    <property type="entry name" value="Peptidase_M14"/>
</dbReference>
<keyword evidence="4" id="KW-0645">Protease</keyword>
<dbReference type="Gene3D" id="3.40.630.10">
    <property type="entry name" value="Zn peptidases"/>
    <property type="match status" value="1"/>
</dbReference>
<dbReference type="PANTHER" id="PTHR11705">
    <property type="entry name" value="PROTEASE FAMILY M14 CARBOXYPEPTIDASE A,B"/>
    <property type="match status" value="1"/>
</dbReference>
<keyword evidence="6 15" id="KW-0732">Signal</keyword>
<gene>
    <name evidence="17" type="ORF">HDA36_003968</name>
</gene>
<feature type="domain" description="Peptidase M14" evidence="16">
    <location>
        <begin position="106"/>
        <end position="411"/>
    </location>
</feature>
<evidence type="ECO:0000256" key="5">
    <source>
        <dbReference type="ARBA" id="ARBA00022723"/>
    </source>
</evidence>
<dbReference type="PRINTS" id="PR00765">
    <property type="entry name" value="CRBOXYPTASEA"/>
</dbReference>
<evidence type="ECO:0000256" key="12">
    <source>
        <dbReference type="ARBA" id="ARBA00066554"/>
    </source>
</evidence>
<dbReference type="SUPFAM" id="SSF53187">
    <property type="entry name" value="Zn-dependent exopeptidases"/>
    <property type="match status" value="1"/>
</dbReference>
<comment type="similarity">
    <text evidence="2 14">Belongs to the peptidase M14 family.</text>
</comment>
<keyword evidence="3" id="KW-0121">Carboxypeptidase</keyword>
<evidence type="ECO:0000256" key="6">
    <source>
        <dbReference type="ARBA" id="ARBA00022729"/>
    </source>
</evidence>
<evidence type="ECO:0000256" key="8">
    <source>
        <dbReference type="ARBA" id="ARBA00022833"/>
    </source>
</evidence>
<dbReference type="PROSITE" id="PS00132">
    <property type="entry name" value="CARBOXYPEPT_ZN_1"/>
    <property type="match status" value="1"/>
</dbReference>
<evidence type="ECO:0000313" key="17">
    <source>
        <dbReference type="EMBL" id="MBB5433884.1"/>
    </source>
</evidence>
<accession>A0A7W8VFE4</accession>
<feature type="active site" description="Proton donor/acceptor" evidence="14">
    <location>
        <position position="375"/>
    </location>
</feature>
<comment type="catalytic activity">
    <reaction evidence="10">
        <text>Releases a C-terminal residue, which may be hydrophobic or positively charged.</text>
        <dbReference type="EC" id="3.4.17.18"/>
    </reaction>
</comment>
<evidence type="ECO:0000313" key="18">
    <source>
        <dbReference type="Proteomes" id="UP000572635"/>
    </source>
</evidence>
<dbReference type="RefSeq" id="WP_184394027.1">
    <property type="nucleotide sequence ID" value="NZ_BAAAJD010000017.1"/>
</dbReference>
<evidence type="ECO:0000256" key="2">
    <source>
        <dbReference type="ARBA" id="ARBA00005988"/>
    </source>
</evidence>
<evidence type="ECO:0000256" key="15">
    <source>
        <dbReference type="SAM" id="SignalP"/>
    </source>
</evidence>
<evidence type="ECO:0000256" key="7">
    <source>
        <dbReference type="ARBA" id="ARBA00022801"/>
    </source>
</evidence>
<evidence type="ECO:0000256" key="14">
    <source>
        <dbReference type="PROSITE-ProRule" id="PRU01379"/>
    </source>
</evidence>
<dbReference type="Pfam" id="PF00246">
    <property type="entry name" value="Peptidase_M14"/>
    <property type="match status" value="1"/>
</dbReference>
<comment type="function">
    <text evidence="11">Carboxypeptidase that possesses the specificities of both mammalian Cpase A and B. Thus shows broad substrate specificity, being able to cleave Cbz-Gly-Leu, Cbz-Gly-Val, Cbz-Gly-Phe, Cbz-Gly-Lys and Bz-Gly-Arg in vitro.</text>
</comment>
<dbReference type="SMART" id="SM00631">
    <property type="entry name" value="Zn_pept"/>
    <property type="match status" value="1"/>
</dbReference>
<dbReference type="InterPro" id="IPR033810">
    <property type="entry name" value="Carboxypeptidase_T"/>
</dbReference>
<keyword evidence="5" id="KW-0479">Metal-binding</keyword>
<evidence type="ECO:0000256" key="9">
    <source>
        <dbReference type="ARBA" id="ARBA00023049"/>
    </source>
</evidence>
<evidence type="ECO:0000256" key="1">
    <source>
        <dbReference type="ARBA" id="ARBA00001947"/>
    </source>
</evidence>
<comment type="cofactor">
    <cofactor evidence="1">
        <name>Zn(2+)</name>
        <dbReference type="ChEBI" id="CHEBI:29105"/>
    </cofactor>
</comment>
<dbReference type="InterPro" id="IPR057246">
    <property type="entry name" value="CARBOXYPEPT_ZN_1"/>
</dbReference>
<name>A0A7W8VFE4_9ACTN</name>
<dbReference type="Proteomes" id="UP000572635">
    <property type="component" value="Unassembled WGS sequence"/>
</dbReference>
<dbReference type="AlphaFoldDB" id="A0A7W8VFE4"/>
<keyword evidence="8" id="KW-0862">Zinc</keyword>
<feature type="signal peptide" evidence="15">
    <location>
        <begin position="1"/>
        <end position="24"/>
    </location>
</feature>
<dbReference type="EMBL" id="JACHDB010000001">
    <property type="protein sequence ID" value="MBB5433884.1"/>
    <property type="molecule type" value="Genomic_DNA"/>
</dbReference>